<dbReference type="EMBL" id="PUJY01000021">
    <property type="protein sequence ID" value="TDB54577.1"/>
    <property type="molecule type" value="Genomic_DNA"/>
</dbReference>
<protein>
    <submittedName>
        <fullName evidence="1">Uncharacterized protein</fullName>
    </submittedName>
</protein>
<accession>A0A4R4JJU6</accession>
<evidence type="ECO:0000313" key="2">
    <source>
        <dbReference type="Proteomes" id="UP000295598"/>
    </source>
</evidence>
<name>A0A4R4JJU6_9GAMM</name>
<organism evidence="1 2">
    <name type="scientific">Photorhabdus khanii subsp. guanajuatensis</name>
    <dbReference type="NCBI Taxonomy" id="2100166"/>
    <lineage>
        <taxon>Bacteria</taxon>
        <taxon>Pseudomonadati</taxon>
        <taxon>Pseudomonadota</taxon>
        <taxon>Gammaproteobacteria</taxon>
        <taxon>Enterobacterales</taxon>
        <taxon>Morganellaceae</taxon>
        <taxon>Photorhabdus</taxon>
    </lineage>
</organism>
<dbReference type="AlphaFoldDB" id="A0A4R4JJU6"/>
<dbReference type="RefSeq" id="WP_132354817.1">
    <property type="nucleotide sequence ID" value="NZ_CAWOJO010000021.1"/>
</dbReference>
<comment type="caution">
    <text evidence="1">The sequence shown here is derived from an EMBL/GenBank/DDBJ whole genome shotgun (WGS) entry which is preliminary data.</text>
</comment>
<sequence length="110" mass="12535">MTINNITVRMGNHEDSTVINKIELQAASLFPDELLPKALYDKTLSLYEIESAIQEQQLWIAEIDQKQVGFALKRNYGGFRCKNCDEINVRTKEIVTWITATYNAAAPTKK</sequence>
<gene>
    <name evidence="1" type="ORF">C5467_13225</name>
</gene>
<dbReference type="Proteomes" id="UP000295598">
    <property type="component" value="Unassembled WGS sequence"/>
</dbReference>
<evidence type="ECO:0000313" key="1">
    <source>
        <dbReference type="EMBL" id="TDB54577.1"/>
    </source>
</evidence>
<reference evidence="1 2" key="1">
    <citation type="journal article" date="2019" name="Int. J. Syst. Evol. Microbiol.">
        <title>Photorhabdus khanii subsp. guanajuatensis subsp. nov., isolated from Heterorhabditis atacamensis, and Photorhabdus luminescens subsp. mexicana subsp. nov., isolated from Heterorhabditis mexicana entomopathogenic nematodes.</title>
        <authorList>
            <person name="Machado R.A.R."/>
            <person name="Bruno P."/>
            <person name="Arce C.C.M."/>
            <person name="Liechti N."/>
            <person name="Kohler A."/>
            <person name="Bernal J."/>
            <person name="Bruggmann R."/>
            <person name="Turlings T.C.J."/>
        </authorList>
    </citation>
    <scope>NUCLEOTIDE SEQUENCE [LARGE SCALE GENOMIC DNA]</scope>
    <source>
        <strain evidence="1 2">MEX20-17</strain>
    </source>
</reference>
<proteinExistence type="predicted"/>